<reference evidence="2 3" key="1">
    <citation type="journal article" date="2017" name="Nature">
        <title>The Apostasia genome and the evolution of orchids.</title>
        <authorList>
            <person name="Zhang G.Q."/>
            <person name="Liu K.W."/>
            <person name="Li Z."/>
            <person name="Lohaus R."/>
            <person name="Hsiao Y.Y."/>
            <person name="Niu S.C."/>
            <person name="Wang J.Y."/>
            <person name="Lin Y.C."/>
            <person name="Xu Q."/>
            <person name="Chen L.J."/>
            <person name="Yoshida K."/>
            <person name="Fujiwara S."/>
            <person name="Wang Z.W."/>
            <person name="Zhang Y.Q."/>
            <person name="Mitsuda N."/>
            <person name="Wang M."/>
            <person name="Liu G.H."/>
            <person name="Pecoraro L."/>
            <person name="Huang H.X."/>
            <person name="Xiao X.J."/>
            <person name="Lin M."/>
            <person name="Wu X.Y."/>
            <person name="Wu W.L."/>
            <person name="Chen Y.Y."/>
            <person name="Chang S.B."/>
            <person name="Sakamoto S."/>
            <person name="Ohme-Takagi M."/>
            <person name="Yagi M."/>
            <person name="Zeng S.J."/>
            <person name="Shen C.Y."/>
            <person name="Yeh C.M."/>
            <person name="Luo Y.B."/>
            <person name="Tsai W.C."/>
            <person name="Van de Peer Y."/>
            <person name="Liu Z.J."/>
        </authorList>
    </citation>
    <scope>NUCLEOTIDE SEQUENCE [LARGE SCALE GENOMIC DNA]</scope>
    <source>
        <strain evidence="3">cv. Shenzhen</strain>
        <tissue evidence="2">Stem</tissue>
    </source>
</reference>
<protein>
    <submittedName>
        <fullName evidence="2">Uncharacterized protein</fullName>
    </submittedName>
</protein>
<dbReference type="AlphaFoldDB" id="A0A2I0AS10"/>
<evidence type="ECO:0000313" key="2">
    <source>
        <dbReference type="EMBL" id="PKA58256.1"/>
    </source>
</evidence>
<evidence type="ECO:0000313" key="3">
    <source>
        <dbReference type="Proteomes" id="UP000236161"/>
    </source>
</evidence>
<name>A0A2I0AS10_9ASPA</name>
<gene>
    <name evidence="2" type="ORF">AXF42_Ash012979</name>
</gene>
<evidence type="ECO:0000256" key="1">
    <source>
        <dbReference type="SAM" id="MobiDB-lite"/>
    </source>
</evidence>
<feature type="region of interest" description="Disordered" evidence="1">
    <location>
        <begin position="38"/>
        <end position="58"/>
    </location>
</feature>
<sequence>MAYTKALQLLYLASPHKLPVYLNPPKCSRKWKKLARAIGQRNASEKDPSINPSKRSRDDVLMELSKINNVEISRRRLNQAFDPADGQEILEIHLSDTKDGEIHIPGESVGNGVGTSTGDDHNLICRAIWQLKFPSKVWEAAKRMDIDVETKLPNNGSSWFIESILNKSEFLCCRLLGDVDE</sequence>
<dbReference type="EMBL" id="KZ451955">
    <property type="protein sequence ID" value="PKA58256.1"/>
    <property type="molecule type" value="Genomic_DNA"/>
</dbReference>
<proteinExistence type="predicted"/>
<dbReference type="Proteomes" id="UP000236161">
    <property type="component" value="Unassembled WGS sequence"/>
</dbReference>
<accession>A0A2I0AS10</accession>
<organism evidence="2 3">
    <name type="scientific">Apostasia shenzhenica</name>
    <dbReference type="NCBI Taxonomy" id="1088818"/>
    <lineage>
        <taxon>Eukaryota</taxon>
        <taxon>Viridiplantae</taxon>
        <taxon>Streptophyta</taxon>
        <taxon>Embryophyta</taxon>
        <taxon>Tracheophyta</taxon>
        <taxon>Spermatophyta</taxon>
        <taxon>Magnoliopsida</taxon>
        <taxon>Liliopsida</taxon>
        <taxon>Asparagales</taxon>
        <taxon>Orchidaceae</taxon>
        <taxon>Apostasioideae</taxon>
        <taxon>Apostasia</taxon>
    </lineage>
</organism>
<keyword evidence="3" id="KW-1185">Reference proteome</keyword>